<dbReference type="AlphaFoldDB" id="A0A8S2EZ28"/>
<name>A0A8S2EZ28_9BILA</name>
<organism evidence="2 4">
    <name type="scientific">Didymodactylos carnosus</name>
    <dbReference type="NCBI Taxonomy" id="1234261"/>
    <lineage>
        <taxon>Eukaryota</taxon>
        <taxon>Metazoa</taxon>
        <taxon>Spiralia</taxon>
        <taxon>Gnathifera</taxon>
        <taxon>Rotifera</taxon>
        <taxon>Eurotatoria</taxon>
        <taxon>Bdelloidea</taxon>
        <taxon>Philodinida</taxon>
        <taxon>Philodinidae</taxon>
        <taxon>Didymodactylos</taxon>
    </lineage>
</organism>
<comment type="caution">
    <text evidence="2">The sequence shown here is derived from an EMBL/GenBank/DDBJ whole genome shotgun (WGS) entry which is preliminary data.</text>
</comment>
<evidence type="ECO:0000313" key="4">
    <source>
        <dbReference type="Proteomes" id="UP000677228"/>
    </source>
</evidence>
<gene>
    <name evidence="2" type="ORF">OVA965_LOCUS30928</name>
    <name evidence="3" type="ORF">TMI583_LOCUS31742</name>
</gene>
<evidence type="ECO:0008006" key="5">
    <source>
        <dbReference type="Google" id="ProtNLM"/>
    </source>
</evidence>
<feature type="region of interest" description="Disordered" evidence="1">
    <location>
        <begin position="1"/>
        <end position="24"/>
    </location>
</feature>
<evidence type="ECO:0000313" key="2">
    <source>
        <dbReference type="EMBL" id="CAF1353908.1"/>
    </source>
</evidence>
<reference evidence="2" key="1">
    <citation type="submission" date="2021-02" db="EMBL/GenBank/DDBJ databases">
        <authorList>
            <person name="Nowell W R."/>
        </authorList>
    </citation>
    <scope>NUCLEOTIDE SEQUENCE</scope>
</reference>
<dbReference type="InterPro" id="IPR001969">
    <property type="entry name" value="Aspartic_peptidase_AS"/>
</dbReference>
<evidence type="ECO:0000313" key="3">
    <source>
        <dbReference type="EMBL" id="CAF4164303.1"/>
    </source>
</evidence>
<dbReference type="GO" id="GO:0004190">
    <property type="term" value="F:aspartic-type endopeptidase activity"/>
    <property type="evidence" value="ECO:0007669"/>
    <property type="project" value="InterPro"/>
</dbReference>
<dbReference type="PROSITE" id="PS00141">
    <property type="entry name" value="ASP_PROTEASE"/>
    <property type="match status" value="1"/>
</dbReference>
<dbReference type="EMBL" id="CAJOBA010044464">
    <property type="protein sequence ID" value="CAF4164303.1"/>
    <property type="molecule type" value="Genomic_DNA"/>
</dbReference>
<feature type="compositionally biased region" description="Basic and acidic residues" evidence="1">
    <location>
        <begin position="12"/>
        <end position="21"/>
    </location>
</feature>
<dbReference type="Proteomes" id="UP000682733">
    <property type="component" value="Unassembled WGS sequence"/>
</dbReference>
<dbReference type="CDD" id="cd00303">
    <property type="entry name" value="retropepsin_like"/>
    <property type="match status" value="1"/>
</dbReference>
<dbReference type="PANTHER" id="PTHR33194">
    <property type="entry name" value="ZINC KNUCKLE DOMAINCONTAINING PROTEIN"/>
    <property type="match status" value="1"/>
</dbReference>
<accession>A0A8S2EZ28</accession>
<evidence type="ECO:0000256" key="1">
    <source>
        <dbReference type="SAM" id="MobiDB-lite"/>
    </source>
</evidence>
<feature type="compositionally biased region" description="Polar residues" evidence="1">
    <location>
        <begin position="1"/>
        <end position="11"/>
    </location>
</feature>
<proteinExistence type="predicted"/>
<dbReference type="Pfam" id="PF13975">
    <property type="entry name" value="gag-asp_proteas"/>
    <property type="match status" value="1"/>
</dbReference>
<sequence>MALSQEFLSLTDSDRNSRREPSPIYVEQQEQLSMDYQDENRHGQSTPPLLMKAEPSLKEQAVKQLQSKRINQLLDSTPFSGSTSQEVSDWVDDFSYKCDQLQLDDAQRLSVVIDLLKGNAKLWYDTHKDTIDNWNTLKNKLMTYFTLVTGTDHFQLEQKLYNRRRQPNELAIDYCHNVLKLCSKVNKYMDEETRLKHLTKGLNAAAQLHMDLKSPDTTEEFLQALIKTIFFNSTTTIQLLITATSLPTTLPTSNATHQQRENLWWVLVMRWYGPLSAQLLKKLLEGVCDGRTSFLQSHPSLIIIDTLVNGQSIHAMVDTGATTSFISQAVLDNIMHPPIQTTATLGDGRTNIMLNGTVELSVTINDITTVLTALIVASLGAKLVLGTDWCNSNNVTYECATNIPTGDE</sequence>
<dbReference type="SUPFAM" id="SSF50630">
    <property type="entry name" value="Acid proteases"/>
    <property type="match status" value="1"/>
</dbReference>
<protein>
    <recommendedName>
        <fullName evidence="5">Retrotransposon gag domain-containing protein</fullName>
    </recommendedName>
</protein>
<dbReference type="Proteomes" id="UP000677228">
    <property type="component" value="Unassembled WGS sequence"/>
</dbReference>
<dbReference type="GO" id="GO:0006508">
    <property type="term" value="P:proteolysis"/>
    <property type="evidence" value="ECO:0007669"/>
    <property type="project" value="InterPro"/>
</dbReference>
<dbReference type="InterPro" id="IPR021109">
    <property type="entry name" value="Peptidase_aspartic_dom_sf"/>
</dbReference>
<dbReference type="PANTHER" id="PTHR33194:SF4">
    <property type="entry name" value="CCHC-TYPE DOMAIN-CONTAINING PROTEIN"/>
    <property type="match status" value="1"/>
</dbReference>
<dbReference type="EMBL" id="CAJNOK010022822">
    <property type="protein sequence ID" value="CAF1353908.1"/>
    <property type="molecule type" value="Genomic_DNA"/>
</dbReference>
<dbReference type="Gene3D" id="2.40.70.10">
    <property type="entry name" value="Acid Proteases"/>
    <property type="match status" value="1"/>
</dbReference>